<name>A0ABV9KQG0_9BACT</name>
<comment type="caution">
    <text evidence="1">The sequence shown here is derived from an EMBL/GenBank/DDBJ whole genome shotgun (WGS) entry which is preliminary data.</text>
</comment>
<dbReference type="EMBL" id="JBHSGN010000005">
    <property type="protein sequence ID" value="MFC4672208.1"/>
    <property type="molecule type" value="Genomic_DNA"/>
</dbReference>
<evidence type="ECO:0000313" key="1">
    <source>
        <dbReference type="EMBL" id="MFC4672208.1"/>
    </source>
</evidence>
<dbReference type="RefSeq" id="WP_379993388.1">
    <property type="nucleotide sequence ID" value="NZ_JBHSGN010000005.1"/>
</dbReference>
<protein>
    <submittedName>
        <fullName evidence="1">DUF6527 family protein</fullName>
    </submittedName>
</protein>
<gene>
    <name evidence="1" type="ORF">ACFO6W_00725</name>
</gene>
<keyword evidence="2" id="KW-1185">Reference proteome</keyword>
<sequence length="106" mass="11639">MKTLKKVPVTIKFITDFDDFVANEVENDTLYVSKDSFKMAHNCLCGCGGFVCIPLQSIDDNGEVSRENNNGWNLSVKDGKATVTPSILNRPCNGHYIITNGIANLV</sequence>
<accession>A0ABV9KQG0</accession>
<dbReference type="InterPro" id="IPR045384">
    <property type="entry name" value="DUF6527"/>
</dbReference>
<organism evidence="1 2">
    <name type="scientific">Dysgonomonas termitidis</name>
    <dbReference type="NCBI Taxonomy" id="1516126"/>
    <lineage>
        <taxon>Bacteria</taxon>
        <taxon>Pseudomonadati</taxon>
        <taxon>Bacteroidota</taxon>
        <taxon>Bacteroidia</taxon>
        <taxon>Bacteroidales</taxon>
        <taxon>Dysgonomonadaceae</taxon>
        <taxon>Dysgonomonas</taxon>
    </lineage>
</organism>
<dbReference type="Proteomes" id="UP001596023">
    <property type="component" value="Unassembled WGS sequence"/>
</dbReference>
<dbReference type="Pfam" id="PF20137">
    <property type="entry name" value="BubE"/>
    <property type="match status" value="1"/>
</dbReference>
<evidence type="ECO:0000313" key="2">
    <source>
        <dbReference type="Proteomes" id="UP001596023"/>
    </source>
</evidence>
<proteinExistence type="predicted"/>
<reference evidence="2" key="1">
    <citation type="journal article" date="2019" name="Int. J. Syst. Evol. Microbiol.">
        <title>The Global Catalogue of Microorganisms (GCM) 10K type strain sequencing project: providing services to taxonomists for standard genome sequencing and annotation.</title>
        <authorList>
            <consortium name="The Broad Institute Genomics Platform"/>
            <consortium name="The Broad Institute Genome Sequencing Center for Infectious Disease"/>
            <person name="Wu L."/>
            <person name="Ma J."/>
        </authorList>
    </citation>
    <scope>NUCLEOTIDE SEQUENCE [LARGE SCALE GENOMIC DNA]</scope>
    <source>
        <strain evidence="2">CCUG 66188</strain>
    </source>
</reference>